<dbReference type="Pfam" id="PF04892">
    <property type="entry name" value="VanZ"/>
    <property type="match status" value="1"/>
</dbReference>
<protein>
    <submittedName>
        <fullName evidence="3">VanZ like protein</fullName>
    </submittedName>
</protein>
<name>A0A495VQF2_9RHOO</name>
<feature type="transmembrane region" description="Helical" evidence="1">
    <location>
        <begin position="83"/>
        <end position="100"/>
    </location>
</feature>
<evidence type="ECO:0000256" key="1">
    <source>
        <dbReference type="SAM" id="Phobius"/>
    </source>
</evidence>
<feature type="transmembrane region" description="Helical" evidence="1">
    <location>
        <begin position="231"/>
        <end position="252"/>
    </location>
</feature>
<sequence>MSQHGKRSVVLARYLALAWCGLIVYASLHPFAGWRDTGVSPWAFIEGAWPRYWTLFDLVANVAVYLPLGLFLTLGLHRLPGRYSAAIVATLLAAGLSFGLETLQNWLPSRVPSNLDLACNSAGGLLGALWAHLVGPRIFARLESTAHRLLAPVPHGELGLTLLGLWMIVPLSPETLLFGAGDLRQLFGLTPALPFSSEHYTLIEAGITACNAVGVGLILGYLAARRWIACLAVPLFLLLGLAVRMLGTAVLIGPGEAMAWWTPGARQGLQVAAAILLVALWLPARAALALAALTLFAGTVLVNLAPPNPYSEAALAAWRQGHFLNFNGLTRLVASLWPFLALPFLLLTLRGGAGRST</sequence>
<feature type="transmembrane region" description="Helical" evidence="1">
    <location>
        <begin position="287"/>
        <end position="306"/>
    </location>
</feature>
<feature type="transmembrane region" description="Helical" evidence="1">
    <location>
        <begin position="264"/>
        <end position="282"/>
    </location>
</feature>
<evidence type="ECO:0000259" key="2">
    <source>
        <dbReference type="Pfam" id="PF04892"/>
    </source>
</evidence>
<feature type="transmembrane region" description="Helical" evidence="1">
    <location>
        <begin position="52"/>
        <end position="76"/>
    </location>
</feature>
<accession>A0A495VQF2</accession>
<dbReference type="AlphaFoldDB" id="A0A495VQF2"/>
<comment type="caution">
    <text evidence="3">The sequence shown here is derived from an EMBL/GenBank/DDBJ whole genome shotgun (WGS) entry which is preliminary data.</text>
</comment>
<gene>
    <name evidence="3" type="ORF">DFR40_2382</name>
</gene>
<feature type="transmembrane region" description="Helical" evidence="1">
    <location>
        <begin position="120"/>
        <end position="139"/>
    </location>
</feature>
<evidence type="ECO:0000313" key="3">
    <source>
        <dbReference type="EMBL" id="RKT51170.1"/>
    </source>
</evidence>
<keyword evidence="1" id="KW-0812">Transmembrane</keyword>
<proteinExistence type="predicted"/>
<feature type="domain" description="VanZ-like" evidence="2">
    <location>
        <begin position="26"/>
        <end position="133"/>
    </location>
</feature>
<reference evidence="3 4" key="1">
    <citation type="submission" date="2018-10" db="EMBL/GenBank/DDBJ databases">
        <title>Genomic Encyclopedia of Type Strains, Phase IV (KMG-IV): sequencing the most valuable type-strain genomes for metagenomic binning, comparative biology and taxonomic classification.</title>
        <authorList>
            <person name="Goeker M."/>
        </authorList>
    </citation>
    <scope>NUCLEOTIDE SEQUENCE [LARGE SCALE GENOMIC DNA]</scope>
    <source>
        <strain evidence="3 4">DSM 23841</strain>
    </source>
</reference>
<organism evidence="3 4">
    <name type="scientific">Azonexus fungiphilus</name>
    <dbReference type="NCBI Taxonomy" id="146940"/>
    <lineage>
        <taxon>Bacteria</taxon>
        <taxon>Pseudomonadati</taxon>
        <taxon>Pseudomonadota</taxon>
        <taxon>Betaproteobacteria</taxon>
        <taxon>Rhodocyclales</taxon>
        <taxon>Azonexaceae</taxon>
        <taxon>Azonexus</taxon>
    </lineage>
</organism>
<feature type="transmembrane region" description="Helical" evidence="1">
    <location>
        <begin position="160"/>
        <end position="180"/>
    </location>
</feature>
<keyword evidence="1" id="KW-0472">Membrane</keyword>
<dbReference type="EMBL" id="RBXP01000016">
    <property type="protein sequence ID" value="RKT51170.1"/>
    <property type="molecule type" value="Genomic_DNA"/>
</dbReference>
<dbReference type="InterPro" id="IPR006976">
    <property type="entry name" value="VanZ-like"/>
</dbReference>
<keyword evidence="4" id="KW-1185">Reference proteome</keyword>
<dbReference type="OrthoDB" id="9780818at2"/>
<keyword evidence="1" id="KW-1133">Transmembrane helix</keyword>
<evidence type="ECO:0000313" key="4">
    <source>
        <dbReference type="Proteomes" id="UP000270626"/>
    </source>
</evidence>
<feature type="transmembrane region" description="Helical" evidence="1">
    <location>
        <begin position="200"/>
        <end position="224"/>
    </location>
</feature>
<feature type="transmembrane region" description="Helical" evidence="1">
    <location>
        <begin position="326"/>
        <end position="349"/>
    </location>
</feature>
<feature type="transmembrane region" description="Helical" evidence="1">
    <location>
        <begin position="12"/>
        <end position="32"/>
    </location>
</feature>
<dbReference type="RefSeq" id="WP_121458698.1">
    <property type="nucleotide sequence ID" value="NZ_RBXP01000016.1"/>
</dbReference>
<dbReference type="Proteomes" id="UP000270626">
    <property type="component" value="Unassembled WGS sequence"/>
</dbReference>